<keyword evidence="5" id="KW-0547">Nucleotide-binding</keyword>
<evidence type="ECO:0000256" key="7">
    <source>
        <dbReference type="ARBA" id="ARBA00022967"/>
    </source>
</evidence>
<evidence type="ECO:0000259" key="9">
    <source>
        <dbReference type="Pfam" id="PF00005"/>
    </source>
</evidence>
<dbReference type="Proteomes" id="UP000258379">
    <property type="component" value="Unassembled WGS sequence"/>
</dbReference>
<dbReference type="InterPro" id="IPR003439">
    <property type="entry name" value="ABC_transporter-like_ATP-bd"/>
</dbReference>
<dbReference type="SUPFAM" id="SSF52540">
    <property type="entry name" value="P-loop containing nucleoside triphosphate hydrolases"/>
    <property type="match status" value="1"/>
</dbReference>
<dbReference type="GO" id="GO:0016887">
    <property type="term" value="F:ATP hydrolysis activity"/>
    <property type="evidence" value="ECO:0007669"/>
    <property type="project" value="InterPro"/>
</dbReference>
<dbReference type="InterPro" id="IPR027417">
    <property type="entry name" value="P-loop_NTPase"/>
</dbReference>
<comment type="caution">
    <text evidence="10">The sequence shown here is derived from an EMBL/GenBank/DDBJ whole genome shotgun (WGS) entry which is preliminary data.</text>
</comment>
<keyword evidence="3" id="KW-0762">Sugar transport</keyword>
<keyword evidence="7" id="KW-1278">Translocase</keyword>
<evidence type="ECO:0000256" key="8">
    <source>
        <dbReference type="ARBA" id="ARBA00023136"/>
    </source>
</evidence>
<evidence type="ECO:0000256" key="6">
    <source>
        <dbReference type="ARBA" id="ARBA00022840"/>
    </source>
</evidence>
<evidence type="ECO:0000256" key="1">
    <source>
        <dbReference type="ARBA" id="ARBA00022448"/>
    </source>
</evidence>
<keyword evidence="4" id="KW-0677">Repeat</keyword>
<feature type="non-terminal residue" evidence="10">
    <location>
        <position position="105"/>
    </location>
</feature>
<evidence type="ECO:0000313" key="11">
    <source>
        <dbReference type="Proteomes" id="UP000258379"/>
    </source>
</evidence>
<dbReference type="Pfam" id="PF00005">
    <property type="entry name" value="ABC_tran"/>
    <property type="match status" value="1"/>
</dbReference>
<sequence>MMSHKDTILSMQHITKTFGSLKALTDVNLSVDRGEIHAICGENGAGKSTLMNVLSGVYPYGSYTGKIIFNGKECKYSNIKNSERDGIVIIHQELTLNPFLSISEN</sequence>
<dbReference type="Gene3D" id="3.40.50.300">
    <property type="entry name" value="P-loop containing nucleotide triphosphate hydrolases"/>
    <property type="match status" value="1"/>
</dbReference>
<gene>
    <name evidence="10" type="ORF">CG405_03625</name>
</gene>
<dbReference type="GO" id="GO:0005524">
    <property type="term" value="F:ATP binding"/>
    <property type="evidence" value="ECO:0007669"/>
    <property type="project" value="UniProtKB-KW"/>
</dbReference>
<feature type="domain" description="ABC transporter" evidence="9">
    <location>
        <begin position="24"/>
        <end position="105"/>
    </location>
</feature>
<accession>A0A3E2CDE4</accession>
<proteinExistence type="predicted"/>
<keyword evidence="1" id="KW-0813">Transport</keyword>
<keyword evidence="8" id="KW-0472">Membrane</keyword>
<organism evidence="10 11">
    <name type="scientific">Gardnerella vaginalis</name>
    <dbReference type="NCBI Taxonomy" id="2702"/>
    <lineage>
        <taxon>Bacteria</taxon>
        <taxon>Bacillati</taxon>
        <taxon>Actinomycetota</taxon>
        <taxon>Actinomycetes</taxon>
        <taxon>Bifidobacteriales</taxon>
        <taxon>Bifidobacteriaceae</taxon>
        <taxon>Gardnerella</taxon>
    </lineage>
</organism>
<dbReference type="PANTHER" id="PTHR43790:SF1">
    <property type="entry name" value="XYLOSE IMPORT ATP-BINDING PROTEIN XYLG"/>
    <property type="match status" value="1"/>
</dbReference>
<evidence type="ECO:0000256" key="2">
    <source>
        <dbReference type="ARBA" id="ARBA00022475"/>
    </source>
</evidence>
<evidence type="ECO:0000256" key="5">
    <source>
        <dbReference type="ARBA" id="ARBA00022741"/>
    </source>
</evidence>
<keyword evidence="2" id="KW-1003">Cell membrane</keyword>
<protein>
    <submittedName>
        <fullName evidence="10">ABC transporter ATP-binding protein</fullName>
    </submittedName>
</protein>
<dbReference type="AlphaFoldDB" id="A0A3E2CDE4"/>
<dbReference type="InterPro" id="IPR050107">
    <property type="entry name" value="ABC_carbohydrate_import_ATPase"/>
</dbReference>
<name>A0A3E2CDE4_GARVA</name>
<evidence type="ECO:0000256" key="4">
    <source>
        <dbReference type="ARBA" id="ARBA00022737"/>
    </source>
</evidence>
<keyword evidence="6 10" id="KW-0067">ATP-binding</keyword>
<evidence type="ECO:0000313" key="10">
    <source>
        <dbReference type="EMBL" id="RFT29810.1"/>
    </source>
</evidence>
<dbReference type="EMBL" id="NNRU01000002">
    <property type="protein sequence ID" value="RFT29810.1"/>
    <property type="molecule type" value="Genomic_DNA"/>
</dbReference>
<dbReference type="PANTHER" id="PTHR43790">
    <property type="entry name" value="CARBOHYDRATE TRANSPORT ATP-BINDING PROTEIN MG119-RELATED"/>
    <property type="match status" value="1"/>
</dbReference>
<reference evidence="10 11" key="1">
    <citation type="submission" date="2017-07" db="EMBL/GenBank/DDBJ databases">
        <title>A comparative genomics approach to explaining the enigmatic role of Gardnerella vaginalis in the vaginal microbiome.</title>
        <authorList>
            <person name="Vancuren S.J."/>
            <person name="Hill J.E."/>
        </authorList>
    </citation>
    <scope>NUCLEOTIDE SEQUENCE [LARGE SCALE GENOMIC DNA]</scope>
    <source>
        <strain evidence="10 11">WP023</strain>
    </source>
</reference>
<evidence type="ECO:0000256" key="3">
    <source>
        <dbReference type="ARBA" id="ARBA00022597"/>
    </source>
</evidence>